<gene>
    <name evidence="1" type="ORF">EA656_10840</name>
</gene>
<protein>
    <submittedName>
        <fullName evidence="1">Uncharacterized protein</fullName>
    </submittedName>
</protein>
<evidence type="ECO:0000313" key="2">
    <source>
        <dbReference type="Proteomes" id="UP000292087"/>
    </source>
</evidence>
<dbReference type="EMBL" id="SHMF01000002">
    <property type="protein sequence ID" value="TAA36117.1"/>
    <property type="molecule type" value="Genomic_DNA"/>
</dbReference>
<dbReference type="Proteomes" id="UP000292087">
    <property type="component" value="Unassembled WGS sequence"/>
</dbReference>
<name>A0A4Q8LVL6_9GAMM</name>
<dbReference type="AlphaFoldDB" id="A0A4Q8LVL6"/>
<proteinExistence type="predicted"/>
<comment type="caution">
    <text evidence="1">The sequence shown here is derived from an EMBL/GenBank/DDBJ whole genome shotgun (WGS) entry which is preliminary data.</text>
</comment>
<evidence type="ECO:0000313" key="1">
    <source>
        <dbReference type="EMBL" id="TAA36117.1"/>
    </source>
</evidence>
<reference evidence="1 2" key="1">
    <citation type="submission" date="2019-02" db="EMBL/GenBank/DDBJ databases">
        <title>WGS of Pseudoxanthomonas species novum from clinical isolates.</title>
        <authorList>
            <person name="Bernier A.-M."/>
            <person name="Bernard K."/>
            <person name="Vachon A."/>
        </authorList>
    </citation>
    <scope>NUCLEOTIDE SEQUENCE [LARGE SCALE GENOMIC DNA]</scope>
    <source>
        <strain evidence="1 2">NML140781</strain>
    </source>
</reference>
<sequence length="142" mass="15583">MTKRLVALRGKGQVGKTTSLHNLNRLLLSEPNAKTVKFKKYGYKLDFSTIIDYAGKRVGIVSRGDVAGDLAGFIAELESDRCHVIVCAARTKGEIEEVLASYAHRYKLIEVPKVGCHRDYFDASNLAAAHQLAAYVYGAIVP</sequence>
<accession>A0A4Q8LVL6</accession>
<organism evidence="1 2">
    <name type="scientific">Pseudoxanthomonas winnipegensis</name>
    <dbReference type="NCBI Taxonomy" id="2480810"/>
    <lineage>
        <taxon>Bacteria</taxon>
        <taxon>Pseudomonadati</taxon>
        <taxon>Pseudomonadota</taxon>
        <taxon>Gammaproteobacteria</taxon>
        <taxon>Lysobacterales</taxon>
        <taxon>Lysobacteraceae</taxon>
        <taxon>Pseudoxanthomonas</taxon>
    </lineage>
</organism>